<comment type="caution">
    <text evidence="1">The sequence shown here is derived from an EMBL/GenBank/DDBJ whole genome shotgun (WGS) entry which is preliminary data.</text>
</comment>
<dbReference type="InterPro" id="IPR017853">
    <property type="entry name" value="GH"/>
</dbReference>
<reference evidence="1 2" key="1">
    <citation type="submission" date="2017-05" db="EMBL/GenBank/DDBJ databases">
        <authorList>
            <person name="Varghese N."/>
            <person name="Submissions S."/>
        </authorList>
    </citation>
    <scope>NUCLEOTIDE SEQUENCE [LARGE SCALE GENOMIC DNA]</scope>
    <source>
        <strain evidence="1 2">SM16</strain>
    </source>
</reference>
<proteinExistence type="predicted"/>
<accession>A0ABY1Q5B5</accession>
<evidence type="ECO:0008006" key="3">
    <source>
        <dbReference type="Google" id="ProtNLM"/>
    </source>
</evidence>
<gene>
    <name evidence="1" type="ORF">SAMN06296065_102445</name>
</gene>
<evidence type="ECO:0000313" key="1">
    <source>
        <dbReference type="EMBL" id="SMP58293.1"/>
    </source>
</evidence>
<dbReference type="SUPFAM" id="SSF51445">
    <property type="entry name" value="(Trans)glycosidases"/>
    <property type="match status" value="1"/>
</dbReference>
<protein>
    <recommendedName>
        <fullName evidence="3">Calcium-binding protein</fullName>
    </recommendedName>
</protein>
<organism evidence="1 2">
    <name type="scientific">Novosphingobium panipatense</name>
    <dbReference type="NCBI Taxonomy" id="428991"/>
    <lineage>
        <taxon>Bacteria</taxon>
        <taxon>Pseudomonadati</taxon>
        <taxon>Pseudomonadota</taxon>
        <taxon>Alphaproteobacteria</taxon>
        <taxon>Sphingomonadales</taxon>
        <taxon>Sphingomonadaceae</taxon>
        <taxon>Novosphingobium</taxon>
    </lineage>
</organism>
<dbReference type="Gene3D" id="3.20.20.80">
    <property type="entry name" value="Glycosidases"/>
    <property type="match status" value="1"/>
</dbReference>
<keyword evidence="2" id="KW-1185">Reference proteome</keyword>
<sequence length="296" mass="32274">MGSLAVLALMPAKSRAAPRSRDRIMVQGRPQDTGSLYKVRNIIPALDQLGGVRKMRCRDPYSGTPGWNTYVGLAREGVTFCFTLSVRDIARTLSDLRAFLAAAPSSIWAIEFPNEPDLNPVTYKGTKDARLGFRTGNAPAFMAYIGDMATALRSDPILSAIPLIASNDYMQAEQKPYTDFGNTHIYPRPATNVEDRLDVLDRRLAGAGQSHCVITEWGRTTGGGEGNVTSPPVSLEDQRRLLAKDVASVLSRPTVHVLNIYELFSWGGSSEMNNFGLFNADLSPRPAAVALRSLLT</sequence>
<evidence type="ECO:0000313" key="2">
    <source>
        <dbReference type="Proteomes" id="UP001157910"/>
    </source>
</evidence>
<dbReference type="Proteomes" id="UP001157910">
    <property type="component" value="Unassembled WGS sequence"/>
</dbReference>
<dbReference type="EMBL" id="FXUI01000002">
    <property type="protein sequence ID" value="SMP58293.1"/>
    <property type="molecule type" value="Genomic_DNA"/>
</dbReference>
<name>A0ABY1Q5B5_9SPHN</name>